<dbReference type="EMBL" id="JALJOQ010000105">
    <property type="protein sequence ID" value="KAK9797761.1"/>
    <property type="molecule type" value="Genomic_DNA"/>
</dbReference>
<dbReference type="PROSITE" id="PS50084">
    <property type="entry name" value="KH_TYPE_1"/>
    <property type="match status" value="1"/>
</dbReference>
<dbReference type="SMART" id="SM00322">
    <property type="entry name" value="KH"/>
    <property type="match status" value="1"/>
</dbReference>
<sequence length="498" mass="51763">MDLDQYSSVGNLMMSLPIKQSLSDMEDHDPSHTAVLECPKKMVGRVIGKGGETIKALQQYTGAVIQIDQSQDPTCVTIAGKKQSLHLAVSMIKDIVGSKFKGFAMLRQMGPRTDAKSEAGSPAVHPKPFYVEGYGFVPPSQFSQPDAATVRSLAPTTPFRVGAGCQQPQVQLPRGAGSDGQLSHAASGEISAWPQQIGPNGLNNEWDTLLKLAAARSCKTGTSPQHWGDSSLSSDVCTGLPCHSAPKPIPDMLGATPVKGISMASPHDSIPSMHGPPTPYACSSLGDVSNPATPPQVLSSGLVLSNSECSFDSPTTGSPYSQSGASSSPLLHALQACSSAQTAFTSAASSHALSSAPAYSTALPPSSMAAVSRALFPSLSPELALNHASGFSSQDLSALHAHSQAQQQVPDFTAVGQTATGRSFAVGPKRCMSDPYMPDGWLAARLLAGVAPEVSAARLRTLQDIFALFSSPATNVPMAMPCMLVTNKPTRGASSLQP</sequence>
<reference evidence="4 5" key="1">
    <citation type="journal article" date="2024" name="Nat. Commun.">
        <title>Phylogenomics reveals the evolutionary origins of lichenization in chlorophyte algae.</title>
        <authorList>
            <person name="Puginier C."/>
            <person name="Libourel C."/>
            <person name="Otte J."/>
            <person name="Skaloud P."/>
            <person name="Haon M."/>
            <person name="Grisel S."/>
            <person name="Petersen M."/>
            <person name="Berrin J.G."/>
            <person name="Delaux P.M."/>
            <person name="Dal Grande F."/>
            <person name="Keller J."/>
        </authorList>
    </citation>
    <scope>NUCLEOTIDE SEQUENCE [LARGE SCALE GENOMIC DNA]</scope>
    <source>
        <strain evidence="4 5">SAG 2036</strain>
    </source>
</reference>
<evidence type="ECO:0000313" key="5">
    <source>
        <dbReference type="Proteomes" id="UP001465755"/>
    </source>
</evidence>
<dbReference type="PANTHER" id="PTHR10288">
    <property type="entry name" value="KH DOMAIN CONTAINING RNA BINDING PROTEIN"/>
    <property type="match status" value="1"/>
</dbReference>
<dbReference type="InterPro" id="IPR036612">
    <property type="entry name" value="KH_dom_type_1_sf"/>
</dbReference>
<accession>A0AAW1NWR1</accession>
<keyword evidence="1" id="KW-0677">Repeat</keyword>
<dbReference type="CDD" id="cd00105">
    <property type="entry name" value="KH-I"/>
    <property type="match status" value="1"/>
</dbReference>
<dbReference type="InterPro" id="IPR004088">
    <property type="entry name" value="KH_dom_type_1"/>
</dbReference>
<keyword evidence="5" id="KW-1185">Reference proteome</keyword>
<dbReference type="Pfam" id="PF00013">
    <property type="entry name" value="KH_1"/>
    <property type="match status" value="1"/>
</dbReference>
<dbReference type="SUPFAM" id="SSF54791">
    <property type="entry name" value="Eukaryotic type KH-domain (KH-domain type I)"/>
    <property type="match status" value="1"/>
</dbReference>
<comment type="caution">
    <text evidence="4">The sequence shown here is derived from an EMBL/GenBank/DDBJ whole genome shotgun (WGS) entry which is preliminary data.</text>
</comment>
<keyword evidence="2" id="KW-0694">RNA-binding</keyword>
<name>A0AAW1NWR1_9CHLO</name>
<evidence type="ECO:0000256" key="2">
    <source>
        <dbReference type="PROSITE-ProRule" id="PRU00117"/>
    </source>
</evidence>
<dbReference type="Proteomes" id="UP001465755">
    <property type="component" value="Unassembled WGS sequence"/>
</dbReference>
<evidence type="ECO:0000259" key="3">
    <source>
        <dbReference type="SMART" id="SM00322"/>
    </source>
</evidence>
<dbReference type="AlphaFoldDB" id="A0AAW1NWR1"/>
<dbReference type="InterPro" id="IPR004087">
    <property type="entry name" value="KH_dom"/>
</dbReference>
<organism evidence="4 5">
    <name type="scientific">Symbiochloris irregularis</name>
    <dbReference type="NCBI Taxonomy" id="706552"/>
    <lineage>
        <taxon>Eukaryota</taxon>
        <taxon>Viridiplantae</taxon>
        <taxon>Chlorophyta</taxon>
        <taxon>core chlorophytes</taxon>
        <taxon>Trebouxiophyceae</taxon>
        <taxon>Trebouxiales</taxon>
        <taxon>Trebouxiaceae</taxon>
        <taxon>Symbiochloris</taxon>
    </lineage>
</organism>
<evidence type="ECO:0000313" key="4">
    <source>
        <dbReference type="EMBL" id="KAK9797761.1"/>
    </source>
</evidence>
<dbReference type="Gene3D" id="3.30.1370.10">
    <property type="entry name" value="K Homology domain, type 1"/>
    <property type="match status" value="1"/>
</dbReference>
<dbReference type="GO" id="GO:0003723">
    <property type="term" value="F:RNA binding"/>
    <property type="evidence" value="ECO:0007669"/>
    <property type="project" value="UniProtKB-UniRule"/>
</dbReference>
<gene>
    <name evidence="4" type="ORF">WJX73_008114</name>
</gene>
<feature type="domain" description="K Homology" evidence="3">
    <location>
        <begin position="30"/>
        <end position="97"/>
    </location>
</feature>
<proteinExistence type="predicted"/>
<protein>
    <recommendedName>
        <fullName evidence="3">K Homology domain-containing protein</fullName>
    </recommendedName>
</protein>
<evidence type="ECO:0000256" key="1">
    <source>
        <dbReference type="ARBA" id="ARBA00022737"/>
    </source>
</evidence>